<dbReference type="AlphaFoldDB" id="A0AAN4ZL87"/>
<comment type="caution">
    <text evidence="1">The sequence shown here is derived from an EMBL/GenBank/DDBJ whole genome shotgun (WGS) entry which is preliminary data.</text>
</comment>
<feature type="non-terminal residue" evidence="1">
    <location>
        <position position="108"/>
    </location>
</feature>
<protein>
    <submittedName>
        <fullName evidence="1">Uncharacterized protein</fullName>
    </submittedName>
</protein>
<gene>
    <name evidence="1" type="ORF">PMAYCL1PPCAC_13537</name>
</gene>
<dbReference type="Proteomes" id="UP001328107">
    <property type="component" value="Unassembled WGS sequence"/>
</dbReference>
<organism evidence="1 2">
    <name type="scientific">Pristionchus mayeri</name>
    <dbReference type="NCBI Taxonomy" id="1317129"/>
    <lineage>
        <taxon>Eukaryota</taxon>
        <taxon>Metazoa</taxon>
        <taxon>Ecdysozoa</taxon>
        <taxon>Nematoda</taxon>
        <taxon>Chromadorea</taxon>
        <taxon>Rhabditida</taxon>
        <taxon>Rhabditina</taxon>
        <taxon>Diplogasteromorpha</taxon>
        <taxon>Diplogasteroidea</taxon>
        <taxon>Neodiplogasteridae</taxon>
        <taxon>Pristionchus</taxon>
    </lineage>
</organism>
<sequence>DSSLLHLSLRLVVPRSFFSLSSIIDLTPLSTSSTAVVTVEAILRGDKPRKSTMKIKISLHRLELELFQRHNSSSSMVQLLSLLILIWLAGDGVFPVAKRVTIGVLADM</sequence>
<evidence type="ECO:0000313" key="1">
    <source>
        <dbReference type="EMBL" id="GMR43342.1"/>
    </source>
</evidence>
<reference evidence="2" key="1">
    <citation type="submission" date="2022-10" db="EMBL/GenBank/DDBJ databases">
        <title>Genome assembly of Pristionchus species.</title>
        <authorList>
            <person name="Yoshida K."/>
            <person name="Sommer R.J."/>
        </authorList>
    </citation>
    <scope>NUCLEOTIDE SEQUENCE [LARGE SCALE GENOMIC DNA]</scope>
    <source>
        <strain evidence="2">RS5460</strain>
    </source>
</reference>
<feature type="non-terminal residue" evidence="1">
    <location>
        <position position="1"/>
    </location>
</feature>
<keyword evidence="2" id="KW-1185">Reference proteome</keyword>
<evidence type="ECO:0000313" key="2">
    <source>
        <dbReference type="Proteomes" id="UP001328107"/>
    </source>
</evidence>
<dbReference type="EMBL" id="BTRK01000003">
    <property type="protein sequence ID" value="GMR43342.1"/>
    <property type="molecule type" value="Genomic_DNA"/>
</dbReference>
<proteinExistence type="predicted"/>
<accession>A0AAN4ZL87</accession>
<name>A0AAN4ZL87_9BILA</name>